<comment type="caution">
    <text evidence="7">The sequence shown here is derived from an EMBL/GenBank/DDBJ whole genome shotgun (WGS) entry which is preliminary data.</text>
</comment>
<dbReference type="PANTHER" id="PTHR33823:SF2">
    <property type="entry name" value="RNA POLYMERASE-BINDING TRANSCRIPTION FACTOR DKSA"/>
    <property type="match status" value="1"/>
</dbReference>
<keyword evidence="1" id="KW-0479">Metal-binding</keyword>
<feature type="zinc finger region" description="dksA C4-type" evidence="4">
    <location>
        <begin position="91"/>
        <end position="115"/>
    </location>
</feature>
<evidence type="ECO:0000256" key="4">
    <source>
        <dbReference type="PROSITE-ProRule" id="PRU00510"/>
    </source>
</evidence>
<dbReference type="RefSeq" id="WP_330430868.1">
    <property type="nucleotide sequence ID" value="NZ_JAZDUF010000001.1"/>
</dbReference>
<dbReference type="InterPro" id="IPR020458">
    <property type="entry name" value="Znf_DskA_TraR_CS"/>
</dbReference>
<feature type="region of interest" description="Disordered" evidence="5">
    <location>
        <begin position="38"/>
        <end position="57"/>
    </location>
</feature>
<name>A0ABU7M7Y5_9ACTN</name>
<reference evidence="7 8" key="1">
    <citation type="submission" date="2024-01" db="EMBL/GenBank/DDBJ databases">
        <title>Draft genome sequence of Gordonia sp. LSe1-13.</title>
        <authorList>
            <person name="Suphannarot A."/>
            <person name="Mingma R."/>
        </authorList>
    </citation>
    <scope>NUCLEOTIDE SEQUENCE [LARGE SCALE GENOMIC DNA]</scope>
    <source>
        <strain evidence="7 8">LSe1-13</strain>
    </source>
</reference>
<dbReference type="Proteomes" id="UP001347146">
    <property type="component" value="Unassembled WGS sequence"/>
</dbReference>
<dbReference type="Pfam" id="PF01258">
    <property type="entry name" value="zf-dskA_traR"/>
    <property type="match status" value="1"/>
</dbReference>
<dbReference type="SUPFAM" id="SSF57716">
    <property type="entry name" value="Glucocorticoid receptor-like (DNA-binding domain)"/>
    <property type="match status" value="1"/>
</dbReference>
<keyword evidence="3" id="KW-0862">Zinc</keyword>
<dbReference type="Gene3D" id="1.20.120.910">
    <property type="entry name" value="DksA, coiled-coil domain"/>
    <property type="match status" value="1"/>
</dbReference>
<keyword evidence="8" id="KW-1185">Reference proteome</keyword>
<evidence type="ECO:0000256" key="1">
    <source>
        <dbReference type="ARBA" id="ARBA00022723"/>
    </source>
</evidence>
<keyword evidence="2" id="KW-0863">Zinc-finger</keyword>
<evidence type="ECO:0000313" key="8">
    <source>
        <dbReference type="Proteomes" id="UP001347146"/>
    </source>
</evidence>
<accession>A0ABU7M7Y5</accession>
<dbReference type="PROSITE" id="PS51128">
    <property type="entry name" value="ZF_DKSA_2"/>
    <property type="match status" value="1"/>
</dbReference>
<proteinExistence type="predicted"/>
<evidence type="ECO:0000256" key="5">
    <source>
        <dbReference type="SAM" id="MobiDB-lite"/>
    </source>
</evidence>
<evidence type="ECO:0000313" key="7">
    <source>
        <dbReference type="EMBL" id="MEE3849222.1"/>
    </source>
</evidence>
<organism evidence="7 8">
    <name type="scientific">Gordonia sesuvii</name>
    <dbReference type="NCBI Taxonomy" id="3116777"/>
    <lineage>
        <taxon>Bacteria</taxon>
        <taxon>Bacillati</taxon>
        <taxon>Actinomycetota</taxon>
        <taxon>Actinomycetes</taxon>
        <taxon>Mycobacteriales</taxon>
        <taxon>Gordoniaceae</taxon>
        <taxon>Gordonia</taxon>
    </lineage>
</organism>
<dbReference type="EMBL" id="JAZDUF010000001">
    <property type="protein sequence ID" value="MEE3849222.1"/>
    <property type="molecule type" value="Genomic_DNA"/>
</dbReference>
<evidence type="ECO:0000256" key="2">
    <source>
        <dbReference type="ARBA" id="ARBA00022771"/>
    </source>
</evidence>
<feature type="domain" description="Zinc finger DksA/TraR C4-type" evidence="6">
    <location>
        <begin position="86"/>
        <end position="119"/>
    </location>
</feature>
<sequence>MSDDFDVNTVREALRVEREETVALIEQMASRLDAVIEATADSSSDDEHDPEGSTLAVERGHLVAQLERSRVRLDELDAALIRAESGDYGICEICGEQISAARLEALPAARLCITCATRYPTRRW</sequence>
<evidence type="ECO:0000259" key="6">
    <source>
        <dbReference type="Pfam" id="PF01258"/>
    </source>
</evidence>
<dbReference type="PROSITE" id="PS01102">
    <property type="entry name" value="ZF_DKSA_1"/>
    <property type="match status" value="1"/>
</dbReference>
<evidence type="ECO:0000256" key="3">
    <source>
        <dbReference type="ARBA" id="ARBA00022833"/>
    </source>
</evidence>
<dbReference type="InterPro" id="IPR000962">
    <property type="entry name" value="Znf_DskA_TraR"/>
</dbReference>
<dbReference type="PANTHER" id="PTHR33823">
    <property type="entry name" value="RNA POLYMERASE-BINDING TRANSCRIPTION FACTOR DKSA-RELATED"/>
    <property type="match status" value="1"/>
</dbReference>
<protein>
    <submittedName>
        <fullName evidence="7">TraR/DksA C4-type zinc finger protein</fullName>
    </submittedName>
</protein>
<gene>
    <name evidence="7" type="ORF">VZC37_02690</name>
</gene>